<dbReference type="InterPro" id="IPR013094">
    <property type="entry name" value="AB_hydrolase_3"/>
</dbReference>
<keyword evidence="4" id="KW-1185">Reference proteome</keyword>
<dbReference type="Proteomes" id="UP001500221">
    <property type="component" value="Unassembled WGS sequence"/>
</dbReference>
<evidence type="ECO:0000259" key="2">
    <source>
        <dbReference type="Pfam" id="PF07859"/>
    </source>
</evidence>
<name>A0ABP9PK40_9ACTN</name>
<comment type="caution">
    <text evidence="3">The sequence shown here is derived from an EMBL/GenBank/DDBJ whole genome shotgun (WGS) entry which is preliminary data.</text>
</comment>
<keyword evidence="1 3" id="KW-0378">Hydrolase</keyword>
<dbReference type="InterPro" id="IPR029058">
    <property type="entry name" value="AB_hydrolase_fold"/>
</dbReference>
<protein>
    <submittedName>
        <fullName evidence="3">Alpha/beta hydrolase</fullName>
    </submittedName>
</protein>
<dbReference type="RefSeq" id="WP_345457699.1">
    <property type="nucleotide sequence ID" value="NZ_BAABKG010000002.1"/>
</dbReference>
<proteinExistence type="predicted"/>
<dbReference type="Gene3D" id="3.40.50.1820">
    <property type="entry name" value="alpha/beta hydrolase"/>
    <property type="match status" value="1"/>
</dbReference>
<reference evidence="4" key="1">
    <citation type="journal article" date="2019" name="Int. J. Syst. Evol. Microbiol.">
        <title>The Global Catalogue of Microorganisms (GCM) 10K type strain sequencing project: providing services to taxonomists for standard genome sequencing and annotation.</title>
        <authorList>
            <consortium name="The Broad Institute Genomics Platform"/>
            <consortium name="The Broad Institute Genome Sequencing Center for Infectious Disease"/>
            <person name="Wu L."/>
            <person name="Ma J."/>
        </authorList>
    </citation>
    <scope>NUCLEOTIDE SEQUENCE [LARGE SCALE GENOMIC DNA]</scope>
    <source>
        <strain evidence="4">JCM 18459</strain>
    </source>
</reference>
<dbReference type="Pfam" id="PF07859">
    <property type="entry name" value="Abhydrolase_3"/>
    <property type="match status" value="1"/>
</dbReference>
<dbReference type="SUPFAM" id="SSF53474">
    <property type="entry name" value="alpha/beta-Hydrolases"/>
    <property type="match status" value="1"/>
</dbReference>
<dbReference type="PANTHER" id="PTHR48081:SF8">
    <property type="entry name" value="ALPHA_BETA HYDROLASE FOLD-3 DOMAIN-CONTAINING PROTEIN-RELATED"/>
    <property type="match status" value="1"/>
</dbReference>
<dbReference type="GO" id="GO:0016787">
    <property type="term" value="F:hydrolase activity"/>
    <property type="evidence" value="ECO:0007669"/>
    <property type="project" value="UniProtKB-KW"/>
</dbReference>
<sequence>MRLPLRLESLGVRAALALPDRAQRALAGRPVVHDGQTLSVETQLMLRLRALVRMPEAERLPVPQGRVEIDRQTVIVGGRQPVGSARDLAVAGVPARLYTPTGATSAPGPLLVYLHGGAFVFGGLDSHDATCRVLTQEAGVRVLAVDYRLAPEHRFPAAYDDAVAAYRWVVEHAAEVGADPARLAVGGDSAGGNLAAGVAAVAAREGLPLALQLLIYPATDSTRDARTYPSIAAFGEGFYLTHRFLELGFESYLPDPAAAADPRTSPLLDDVPEGLAPAYVATAGFDPLRDEGEAHARRLSDAGVPVELRRFEDQIHGFVHLVGVGRRARAAVDEIAAALRKGLGAPAA</sequence>
<dbReference type="EMBL" id="BAABKG010000002">
    <property type="protein sequence ID" value="GAA5147432.1"/>
    <property type="molecule type" value="Genomic_DNA"/>
</dbReference>
<dbReference type="PANTHER" id="PTHR48081">
    <property type="entry name" value="AB HYDROLASE SUPERFAMILY PROTEIN C4A8.06C"/>
    <property type="match status" value="1"/>
</dbReference>
<evidence type="ECO:0000256" key="1">
    <source>
        <dbReference type="ARBA" id="ARBA00022801"/>
    </source>
</evidence>
<accession>A0ABP9PK40</accession>
<evidence type="ECO:0000313" key="4">
    <source>
        <dbReference type="Proteomes" id="UP001500221"/>
    </source>
</evidence>
<gene>
    <name evidence="3" type="ORF">GCM10023340_19860</name>
</gene>
<feature type="domain" description="Alpha/beta hydrolase fold-3" evidence="2">
    <location>
        <begin position="111"/>
        <end position="319"/>
    </location>
</feature>
<dbReference type="InterPro" id="IPR050300">
    <property type="entry name" value="GDXG_lipolytic_enzyme"/>
</dbReference>
<organism evidence="3 4">
    <name type="scientific">Nocardioides marinquilinus</name>
    <dbReference type="NCBI Taxonomy" id="1210400"/>
    <lineage>
        <taxon>Bacteria</taxon>
        <taxon>Bacillati</taxon>
        <taxon>Actinomycetota</taxon>
        <taxon>Actinomycetes</taxon>
        <taxon>Propionibacteriales</taxon>
        <taxon>Nocardioidaceae</taxon>
        <taxon>Nocardioides</taxon>
    </lineage>
</organism>
<evidence type="ECO:0000313" key="3">
    <source>
        <dbReference type="EMBL" id="GAA5147432.1"/>
    </source>
</evidence>